<dbReference type="InterPro" id="IPR013341">
    <property type="entry name" value="Mandelate_racemase_N_dom"/>
</dbReference>
<keyword evidence="13" id="KW-1185">Reference proteome</keyword>
<reference evidence="11" key="3">
    <citation type="journal article" date="2022" name="Int. J. Syst. Evol. Microbiol.">
        <title>Caproicibacterium lactatifermentans sp. nov., isolated from pit clay used for the production of Chinese strong aroma-type liquor.</title>
        <authorList>
            <person name="Wang H."/>
            <person name="Gu Y."/>
            <person name="Zhao D."/>
            <person name="Qiao Z."/>
            <person name="Zheng J."/>
            <person name="Gao J."/>
            <person name="Ren C."/>
            <person name="Xu Y."/>
        </authorList>
    </citation>
    <scope>NUCLEOTIDE SEQUENCE</scope>
    <source>
        <strain evidence="11">JNU-WLY1368</strain>
    </source>
</reference>
<dbReference type="PANTHER" id="PTHR48073">
    <property type="entry name" value="O-SUCCINYLBENZOATE SYNTHASE-RELATED"/>
    <property type="match status" value="1"/>
</dbReference>
<dbReference type="Gene3D" id="3.30.390.10">
    <property type="entry name" value="Enolase-like, N-terminal domain"/>
    <property type="match status" value="1"/>
</dbReference>
<name>A0A859DRD0_9FIRM</name>
<dbReference type="SFLD" id="SFLDG00180">
    <property type="entry name" value="muconate_cycloisomerase"/>
    <property type="match status" value="1"/>
</dbReference>
<feature type="binding site" evidence="7">
    <location>
        <position position="218"/>
    </location>
    <ligand>
        <name>Mg(2+)</name>
        <dbReference type="ChEBI" id="CHEBI:18420"/>
    </ligand>
</feature>
<dbReference type="GO" id="GO:0009063">
    <property type="term" value="P:amino acid catabolic process"/>
    <property type="evidence" value="ECO:0007669"/>
    <property type="project" value="InterPro"/>
</dbReference>
<evidence type="ECO:0000313" key="13">
    <source>
        <dbReference type="Proteomes" id="UP000509623"/>
    </source>
</evidence>
<dbReference type="Proteomes" id="UP000509623">
    <property type="component" value="Chromosome"/>
</dbReference>
<feature type="binding site" evidence="6">
    <location>
        <position position="322"/>
    </location>
    <ligand>
        <name>substrate</name>
    </ligand>
</feature>
<dbReference type="SFLD" id="SFLDF00009">
    <property type="entry name" value="o-succinylbenzoate_synthase"/>
    <property type="match status" value="1"/>
</dbReference>
<sequence>MKITDIRTSEFSVPLRTPFKTALRTVSKIHDVLVTVTTNDGRRAFGEAPPSAPITGETIGSIRCAVEDFIRPALLGRDLDDFDNTMQVLHTALLHNTSAKAAVDMALYDLRAQKLGVPLYRLLGGSKSELETDLTISVNRPEQMAADSLTAVQRGFHILKIKVGLEPQLDLQRLTSVRRAVGPDITIRVDANQGWTPAQAVRLIRSMEDAGLGLELIEQPVPAQDIEGMAFVRRNVSTPLLADESVFSPRDALAVLQAGAADFLNLKLMKTGGIYGALQICSLAETFGVPCMVGCMLESSLAVSAAAHLAAGKRIVTRVDLDGPGLCSICPYTGGPQFLENHIVMNETPGLGIQPDWIPPLS</sequence>
<dbReference type="EC" id="5.1.1.-" evidence="8"/>
<dbReference type="RefSeq" id="WP_086036503.1">
    <property type="nucleotide sequence ID" value="NZ_CP046051.1"/>
</dbReference>
<dbReference type="AlphaFoldDB" id="A0A859DRD0"/>
<gene>
    <name evidence="10" type="ORF">GJQ69_01835</name>
    <name evidence="11" type="ORF">GKP14_02515</name>
</gene>
<evidence type="ECO:0000259" key="9">
    <source>
        <dbReference type="SMART" id="SM00922"/>
    </source>
</evidence>
<dbReference type="KEGG" id="clf:GJQ69_01835"/>
<accession>A0A859DRD0</accession>
<dbReference type="EMBL" id="CP046161">
    <property type="protein sequence ID" value="QKO29977.1"/>
    <property type="molecule type" value="Genomic_DNA"/>
</dbReference>
<organism evidence="10 12">
    <name type="scientific">Caproicibacterium lactatifermentans</name>
    <dbReference type="NCBI Taxonomy" id="2666138"/>
    <lineage>
        <taxon>Bacteria</taxon>
        <taxon>Bacillati</taxon>
        <taxon>Bacillota</taxon>
        <taxon>Clostridia</taxon>
        <taxon>Eubacteriales</taxon>
        <taxon>Oscillospiraceae</taxon>
        <taxon>Caproicibacterium</taxon>
    </lineage>
</organism>
<feature type="binding site" evidence="6">
    <location>
        <position position="160"/>
    </location>
    <ligand>
        <name>substrate</name>
    </ligand>
</feature>
<proteinExistence type="inferred from homology"/>
<feature type="binding site" evidence="6">
    <location>
        <position position="24"/>
    </location>
    <ligand>
        <name>substrate</name>
    </ligand>
</feature>
<keyword evidence="2 7" id="KW-0479">Metal-binding</keyword>
<evidence type="ECO:0000256" key="6">
    <source>
        <dbReference type="PIRSR" id="PIRSR634603-2"/>
    </source>
</evidence>
<dbReference type="FunFam" id="3.30.390.10:FF:000009">
    <property type="entry name" value="Hydrophobic dipeptide epimerase"/>
    <property type="match status" value="1"/>
</dbReference>
<dbReference type="SUPFAM" id="SSF51604">
    <property type="entry name" value="Enolase C-terminal domain-like"/>
    <property type="match status" value="1"/>
</dbReference>
<dbReference type="PROSITE" id="PS00908">
    <property type="entry name" value="MR_MLE_1"/>
    <property type="match status" value="1"/>
</dbReference>
<keyword evidence="4 8" id="KW-0413">Isomerase</keyword>
<dbReference type="CDD" id="cd03319">
    <property type="entry name" value="L-Ala-DL-Glu_epimerase"/>
    <property type="match status" value="1"/>
</dbReference>
<feature type="active site" description="Proton acceptor; specific for (R)-substrate epimerization" evidence="5">
    <location>
        <position position="162"/>
    </location>
</feature>
<dbReference type="SUPFAM" id="SSF54826">
    <property type="entry name" value="Enolase N-terminal domain-like"/>
    <property type="match status" value="1"/>
</dbReference>
<feature type="binding site" evidence="6">
    <location>
        <position position="320"/>
    </location>
    <ligand>
        <name>substrate</name>
    </ligand>
</feature>
<dbReference type="InterPro" id="IPR036849">
    <property type="entry name" value="Enolase-like_C_sf"/>
</dbReference>
<evidence type="ECO:0000256" key="3">
    <source>
        <dbReference type="ARBA" id="ARBA00022842"/>
    </source>
</evidence>
<evidence type="ECO:0000313" key="10">
    <source>
        <dbReference type="EMBL" id="QKN23342.1"/>
    </source>
</evidence>
<evidence type="ECO:0000256" key="1">
    <source>
        <dbReference type="ARBA" id="ARBA00008031"/>
    </source>
</evidence>
<dbReference type="InterPro" id="IPR013342">
    <property type="entry name" value="Mandelate_racemase_C"/>
</dbReference>
<dbReference type="InterPro" id="IPR029065">
    <property type="entry name" value="Enolase_C-like"/>
</dbReference>
<comment type="similarity">
    <text evidence="1 8">Belongs to the mandelate racemase/muconate lactonizing enzyme family.</text>
</comment>
<feature type="binding site" evidence="7">
    <location>
        <position position="190"/>
    </location>
    <ligand>
        <name>Mg(2+)</name>
        <dbReference type="ChEBI" id="CHEBI:18420"/>
    </ligand>
</feature>
<feature type="binding site" evidence="6">
    <location>
        <position position="135"/>
    </location>
    <ligand>
        <name>substrate</name>
    </ligand>
</feature>
<comment type="cofactor">
    <cofactor evidence="7 8">
        <name>Mg(2+)</name>
        <dbReference type="ChEBI" id="CHEBI:18420"/>
    </cofactor>
    <text evidence="7 8">Binds 1 Mg(2+) ion per subunit.</text>
</comment>
<evidence type="ECO:0000256" key="7">
    <source>
        <dbReference type="PIRSR" id="PIRSR634603-3"/>
    </source>
</evidence>
<feature type="binding site" evidence="7">
    <location>
        <position position="243"/>
    </location>
    <ligand>
        <name>Mg(2+)</name>
        <dbReference type="ChEBI" id="CHEBI:18420"/>
    </ligand>
</feature>
<dbReference type="GO" id="GO:0006518">
    <property type="term" value="P:peptide metabolic process"/>
    <property type="evidence" value="ECO:0007669"/>
    <property type="project" value="UniProtKB-ARBA"/>
</dbReference>
<dbReference type="EMBL" id="CP046051">
    <property type="protein sequence ID" value="QKN23342.1"/>
    <property type="molecule type" value="Genomic_DNA"/>
</dbReference>
<evidence type="ECO:0000256" key="8">
    <source>
        <dbReference type="RuleBase" id="RU366006"/>
    </source>
</evidence>
<feature type="active site" description="Proton acceptor; specific for (S)-substrate epimerization" evidence="5">
    <location>
        <position position="267"/>
    </location>
</feature>
<evidence type="ECO:0000256" key="5">
    <source>
        <dbReference type="PIRSR" id="PIRSR634603-1"/>
    </source>
</evidence>
<feature type="binding site" evidence="6">
    <location>
        <position position="297"/>
    </location>
    <ligand>
        <name>substrate</name>
    </ligand>
</feature>
<evidence type="ECO:0000313" key="12">
    <source>
        <dbReference type="Proteomes" id="UP000501316"/>
    </source>
</evidence>
<dbReference type="InterPro" id="IPR018110">
    <property type="entry name" value="Mandel_Rmase/mucon_lact_enz_CS"/>
</dbReference>
<reference evidence="11" key="2">
    <citation type="journal article" date="2021" name="Appl. Environ. Microbiol.">
        <title>Adaptability of a Caproate-Producing Bacterium Contributes to Its Dominance in an Anaerobic Fermentation System.</title>
        <authorList>
            <person name="Wang H."/>
            <person name="Gu Y."/>
            <person name="Zhou W."/>
            <person name="Zhao D."/>
            <person name="Qiao Z."/>
            <person name="Zheng J."/>
            <person name="Gao J."/>
            <person name="Chen X."/>
            <person name="Ren C."/>
            <person name="Xu Y."/>
        </authorList>
    </citation>
    <scope>NUCLEOTIDE SEQUENCE</scope>
    <source>
        <strain evidence="11">JNU-WLY1368</strain>
    </source>
</reference>
<dbReference type="Pfam" id="PF13378">
    <property type="entry name" value="MR_MLE_C"/>
    <property type="match status" value="1"/>
</dbReference>
<evidence type="ECO:0000313" key="11">
    <source>
        <dbReference type="EMBL" id="QKO29977.1"/>
    </source>
</evidence>
<dbReference type="GO" id="GO:0016855">
    <property type="term" value="F:racemase and epimerase activity, acting on amino acids and derivatives"/>
    <property type="evidence" value="ECO:0007669"/>
    <property type="project" value="UniProtKB-UniRule"/>
</dbReference>
<dbReference type="PANTHER" id="PTHR48073:SF2">
    <property type="entry name" value="O-SUCCINYLBENZOATE SYNTHASE"/>
    <property type="match status" value="1"/>
</dbReference>
<dbReference type="InterPro" id="IPR034603">
    <property type="entry name" value="Dipeptide_epimerase"/>
</dbReference>
<reference evidence="12 13" key="1">
    <citation type="submission" date="2019-11" db="EMBL/GenBank/DDBJ databases">
        <authorList>
            <person name="Ren C."/>
            <person name="Wang H."/>
            <person name="Xu Y."/>
        </authorList>
    </citation>
    <scope>NUCLEOTIDE SEQUENCE [LARGE SCALE GENOMIC DNA]</scope>
    <source>
        <strain evidence="13">JNU-WLY1368</strain>
        <strain evidence="10 12">LBM 19010</strain>
    </source>
</reference>
<feature type="binding site" evidence="6">
    <location>
        <position position="295"/>
    </location>
    <ligand>
        <name>substrate</name>
    </ligand>
</feature>
<dbReference type="InterPro" id="IPR029017">
    <property type="entry name" value="Enolase-like_N"/>
</dbReference>
<dbReference type="Pfam" id="PF02746">
    <property type="entry name" value="MR_MLE_N"/>
    <property type="match status" value="1"/>
</dbReference>
<keyword evidence="3 7" id="KW-0460">Magnesium</keyword>
<dbReference type="Proteomes" id="UP000501316">
    <property type="component" value="Chromosome"/>
</dbReference>
<evidence type="ECO:0000256" key="4">
    <source>
        <dbReference type="ARBA" id="ARBA00023235"/>
    </source>
</evidence>
<dbReference type="SFLD" id="SFLDS00001">
    <property type="entry name" value="Enolase"/>
    <property type="match status" value="1"/>
</dbReference>
<protein>
    <recommendedName>
        <fullName evidence="8">Dipeptide epimerase</fullName>
        <ecNumber evidence="8">5.1.1.-</ecNumber>
    </recommendedName>
</protein>
<evidence type="ECO:0000256" key="2">
    <source>
        <dbReference type="ARBA" id="ARBA00022723"/>
    </source>
</evidence>
<dbReference type="GO" id="GO:0000287">
    <property type="term" value="F:magnesium ion binding"/>
    <property type="evidence" value="ECO:0007669"/>
    <property type="project" value="UniProtKB-ARBA"/>
</dbReference>
<dbReference type="Gene3D" id="3.20.20.120">
    <property type="entry name" value="Enolase-like C-terminal domain"/>
    <property type="match status" value="1"/>
</dbReference>
<feature type="domain" description="Mandelate racemase/muconate lactonizing enzyme C-terminal" evidence="9">
    <location>
        <begin position="141"/>
        <end position="239"/>
    </location>
</feature>
<dbReference type="SMART" id="SM00922">
    <property type="entry name" value="MR_MLE"/>
    <property type="match status" value="1"/>
</dbReference>